<sequence length="105" mass="11940">MRAPVLLEFGVDLVTSAAFGLCLKPELNWCSLFFTTAMVLTVTGLALSEIYWSMQINKALKVAYLSTQTKIMQRRMNNLLALQVSGQTHRPPQCLLYITLWIFKK</sequence>
<proteinExistence type="predicted"/>
<keyword evidence="3" id="KW-1185">Reference proteome</keyword>
<dbReference type="AlphaFoldDB" id="A0A0B1S4A7"/>
<reference evidence="2 3" key="1">
    <citation type="submission" date="2014-03" db="EMBL/GenBank/DDBJ databases">
        <title>Draft genome of the hookworm Oesophagostomum dentatum.</title>
        <authorList>
            <person name="Mitreva M."/>
        </authorList>
    </citation>
    <scope>NUCLEOTIDE SEQUENCE [LARGE SCALE GENOMIC DNA]</scope>
    <source>
        <strain evidence="2 3">OD-Hann</strain>
    </source>
</reference>
<keyword evidence="1" id="KW-1133">Transmembrane helix</keyword>
<evidence type="ECO:0000256" key="1">
    <source>
        <dbReference type="SAM" id="Phobius"/>
    </source>
</evidence>
<keyword evidence="1" id="KW-0812">Transmembrane</keyword>
<feature type="transmembrane region" description="Helical" evidence="1">
    <location>
        <begin position="32"/>
        <end position="52"/>
    </location>
</feature>
<evidence type="ECO:0000313" key="3">
    <source>
        <dbReference type="Proteomes" id="UP000053660"/>
    </source>
</evidence>
<keyword evidence="1" id="KW-0472">Membrane</keyword>
<gene>
    <name evidence="2" type="ORF">OESDEN_20173</name>
</gene>
<accession>A0A0B1S4A7</accession>
<dbReference type="EMBL" id="KN601646">
    <property type="protein sequence ID" value="KHJ80158.1"/>
    <property type="molecule type" value="Genomic_DNA"/>
</dbReference>
<protein>
    <submittedName>
        <fullName evidence="2">Uncharacterized protein</fullName>
    </submittedName>
</protein>
<organism evidence="2 3">
    <name type="scientific">Oesophagostomum dentatum</name>
    <name type="common">Nodular worm</name>
    <dbReference type="NCBI Taxonomy" id="61180"/>
    <lineage>
        <taxon>Eukaryota</taxon>
        <taxon>Metazoa</taxon>
        <taxon>Ecdysozoa</taxon>
        <taxon>Nematoda</taxon>
        <taxon>Chromadorea</taxon>
        <taxon>Rhabditida</taxon>
        <taxon>Rhabditina</taxon>
        <taxon>Rhabditomorpha</taxon>
        <taxon>Strongyloidea</taxon>
        <taxon>Strongylidae</taxon>
        <taxon>Oesophagostomum</taxon>
    </lineage>
</organism>
<evidence type="ECO:0000313" key="2">
    <source>
        <dbReference type="EMBL" id="KHJ80158.1"/>
    </source>
</evidence>
<dbReference type="Proteomes" id="UP000053660">
    <property type="component" value="Unassembled WGS sequence"/>
</dbReference>
<name>A0A0B1S4A7_OESDE</name>